<keyword evidence="2" id="KW-0808">Transferase</keyword>
<sequence length="262" mass="30246">MNYPFSFHWTQAHEDFCLSEKIFLQHSLRIKNVYRKRNFFLFRKGRKFTLSCDVFVENFSTMPYGGFFSMGAHSYSSSNLPNDIQVGRYCSIASNVSVMGTQHPINRFTTSPLVYDENFSKESLKHFEHYYDITPYIDRTPMPKIGNDVWIGDGVTLKRGISIGDGAIIGAHAVVTKDVPPYAIVVGVPAKIIKFRFEGNVIEKLNKLRWWDYPFIKLPTSKESENIDIFMESLEGKIKSNDIKEQDFKKINLSKVFHELSL</sequence>
<dbReference type="Proteomes" id="UP001057360">
    <property type="component" value="Unassembled WGS sequence"/>
</dbReference>
<keyword evidence="4" id="KW-0012">Acyltransferase</keyword>
<dbReference type="InterPro" id="IPR050179">
    <property type="entry name" value="Trans_hexapeptide_repeat"/>
</dbReference>
<dbReference type="CDD" id="cd03349">
    <property type="entry name" value="LbH_XAT"/>
    <property type="match status" value="1"/>
</dbReference>
<dbReference type="GO" id="GO:0016747">
    <property type="term" value="F:acyltransferase activity, transferring groups other than amino-acyl groups"/>
    <property type="evidence" value="ECO:0007669"/>
    <property type="project" value="UniProtKB-ARBA"/>
</dbReference>
<dbReference type="PANTHER" id="PTHR43300">
    <property type="entry name" value="ACETYLTRANSFERASE"/>
    <property type="match status" value="1"/>
</dbReference>
<comment type="caution">
    <text evidence="6">The sequence shown here is derived from an EMBL/GenBank/DDBJ whole genome shotgun (WGS) entry which is preliminary data.</text>
</comment>
<dbReference type="EMBL" id="SGPY01000009">
    <property type="protein sequence ID" value="MCL6370198.1"/>
    <property type="molecule type" value="Genomic_DNA"/>
</dbReference>
<evidence type="ECO:0000256" key="3">
    <source>
        <dbReference type="ARBA" id="ARBA00022737"/>
    </source>
</evidence>
<reference evidence="6" key="1">
    <citation type="submission" date="2019-02" db="EMBL/GenBank/DDBJ databases">
        <title>New Zealand Erwinia strains with phe-tRNA free attachment sites.</title>
        <authorList>
            <person name="Nunes-Leite L."/>
            <person name="Pitman A.R."/>
        </authorList>
    </citation>
    <scope>NUCLEOTIDE SEQUENCE</scope>
    <source>
        <strain evidence="6">Ec-140</strain>
        <strain evidence="5">Ec-143</strain>
    </source>
</reference>
<dbReference type="SUPFAM" id="SSF51161">
    <property type="entry name" value="Trimeric LpxA-like enzymes"/>
    <property type="match status" value="1"/>
</dbReference>
<organism evidence="6 8">
    <name type="scientific">Pectobacterium polaris</name>
    <dbReference type="NCBI Taxonomy" id="2042057"/>
    <lineage>
        <taxon>Bacteria</taxon>
        <taxon>Pseudomonadati</taxon>
        <taxon>Pseudomonadota</taxon>
        <taxon>Gammaproteobacteria</taxon>
        <taxon>Enterobacterales</taxon>
        <taxon>Pectobacteriaceae</taxon>
        <taxon>Pectobacterium</taxon>
    </lineage>
</organism>
<evidence type="ECO:0000313" key="6">
    <source>
        <dbReference type="EMBL" id="MCL6370198.1"/>
    </source>
</evidence>
<comment type="similarity">
    <text evidence="1">Belongs to the transferase hexapeptide repeat family.</text>
</comment>
<dbReference type="PANTHER" id="PTHR43300:SF11">
    <property type="entry name" value="ACETYLTRANSFERASE RV3034C-RELATED"/>
    <property type="match status" value="1"/>
</dbReference>
<dbReference type="Proteomes" id="UP001055618">
    <property type="component" value="Unassembled WGS sequence"/>
</dbReference>
<dbReference type="Gene3D" id="2.160.10.10">
    <property type="entry name" value="Hexapeptide repeat proteins"/>
    <property type="match status" value="1"/>
</dbReference>
<evidence type="ECO:0000256" key="2">
    <source>
        <dbReference type="ARBA" id="ARBA00022679"/>
    </source>
</evidence>
<evidence type="ECO:0000313" key="5">
    <source>
        <dbReference type="EMBL" id="MCL6352710.1"/>
    </source>
</evidence>
<name>A0AAW5GHL6_9GAMM</name>
<protein>
    <submittedName>
        <fullName evidence="6">CatB-related O-acetyltransferase</fullName>
    </submittedName>
</protein>
<dbReference type="InterPro" id="IPR001451">
    <property type="entry name" value="Hexapep"/>
</dbReference>
<keyword evidence="3" id="KW-0677">Repeat</keyword>
<keyword evidence="7" id="KW-1185">Reference proteome</keyword>
<evidence type="ECO:0000256" key="4">
    <source>
        <dbReference type="ARBA" id="ARBA00023315"/>
    </source>
</evidence>
<dbReference type="InterPro" id="IPR018357">
    <property type="entry name" value="Hexapep_transf_CS"/>
</dbReference>
<dbReference type="InterPro" id="IPR011004">
    <property type="entry name" value="Trimer_LpxA-like_sf"/>
</dbReference>
<gene>
    <name evidence="5" type="ORF">EXT50_16230</name>
    <name evidence="6" type="ORF">EXT53_16710</name>
</gene>
<proteinExistence type="inferred from homology"/>
<evidence type="ECO:0000313" key="7">
    <source>
        <dbReference type="Proteomes" id="UP001055618"/>
    </source>
</evidence>
<evidence type="ECO:0000313" key="8">
    <source>
        <dbReference type="Proteomes" id="UP001057360"/>
    </source>
</evidence>
<accession>A0AAW5GHL6</accession>
<evidence type="ECO:0000256" key="1">
    <source>
        <dbReference type="ARBA" id="ARBA00007274"/>
    </source>
</evidence>
<dbReference type="EMBL" id="SGPX01000009">
    <property type="protein sequence ID" value="MCL6352710.1"/>
    <property type="molecule type" value="Genomic_DNA"/>
</dbReference>
<dbReference type="Pfam" id="PF00132">
    <property type="entry name" value="Hexapep"/>
    <property type="match status" value="1"/>
</dbReference>
<dbReference type="RefSeq" id="WP_249683815.1">
    <property type="nucleotide sequence ID" value="NZ_SGPX01000009.1"/>
</dbReference>
<dbReference type="AlphaFoldDB" id="A0AAW5GHL6"/>
<dbReference type="PROSITE" id="PS00101">
    <property type="entry name" value="HEXAPEP_TRANSFERASES"/>
    <property type="match status" value="1"/>
</dbReference>